<accession>A0A915HNR6</accession>
<proteinExistence type="inferred from homology"/>
<comment type="caution">
    <text evidence="7">Lacks conserved residue(s) required for the propagation of feature annotation.</text>
</comment>
<evidence type="ECO:0000256" key="5">
    <source>
        <dbReference type="ARBA" id="ARBA00023136"/>
    </source>
</evidence>
<feature type="transmembrane region" description="Helical" evidence="7">
    <location>
        <begin position="65"/>
        <end position="89"/>
    </location>
</feature>
<keyword evidence="8" id="KW-1185">Reference proteome</keyword>
<keyword evidence="3 7" id="KW-0812">Transmembrane</keyword>
<evidence type="ECO:0000256" key="1">
    <source>
        <dbReference type="ARBA" id="ARBA00004141"/>
    </source>
</evidence>
<dbReference type="Pfam" id="PF00335">
    <property type="entry name" value="Tetraspanin"/>
    <property type="match status" value="1"/>
</dbReference>
<reference evidence="9" key="1">
    <citation type="submission" date="2022-11" db="UniProtKB">
        <authorList>
            <consortium name="WormBaseParasite"/>
        </authorList>
    </citation>
    <scope>IDENTIFICATION</scope>
</reference>
<dbReference type="OMA" id="ISCCKIA"/>
<keyword evidence="4 7" id="KW-1133">Transmembrane helix</keyword>
<evidence type="ECO:0000256" key="3">
    <source>
        <dbReference type="ARBA" id="ARBA00022692"/>
    </source>
</evidence>
<dbReference type="AlphaFoldDB" id="A0A915HNR6"/>
<evidence type="ECO:0000256" key="7">
    <source>
        <dbReference type="RuleBase" id="RU361218"/>
    </source>
</evidence>
<dbReference type="WBParaSite" id="nRc.2.0.1.t03588-RA">
    <property type="protein sequence ID" value="nRc.2.0.1.t03588-RA"/>
    <property type="gene ID" value="nRc.2.0.1.g03588"/>
</dbReference>
<sequence length="210" mass="23698">MTAFGLASVIIGSVIIHRYYGAVEFVQNFDVTKTPAVLLILVGFLFFLAGICGCCNLFKSDRCCLGTFFVFLFAVVVFLTVSASLGAIYRDRIDREITRELNLTMKNYTNSSTGMDKQLDDLQKHFQCCGVNSSSEWLKTPYGRTPKSCFDKDGKEFEIGCYRKVQSFFDDNFGYIVTGTLILLIVLILGMVGSCVLYRYKTTERYYTLS</sequence>
<comment type="subcellular location">
    <subcellularLocation>
        <location evidence="1 7">Membrane</location>
        <topology evidence="1 7">Multi-pass membrane protein</topology>
    </subcellularLocation>
</comment>
<organism evidence="8 9">
    <name type="scientific">Romanomermis culicivorax</name>
    <name type="common">Nematode worm</name>
    <dbReference type="NCBI Taxonomy" id="13658"/>
    <lineage>
        <taxon>Eukaryota</taxon>
        <taxon>Metazoa</taxon>
        <taxon>Ecdysozoa</taxon>
        <taxon>Nematoda</taxon>
        <taxon>Enoplea</taxon>
        <taxon>Dorylaimia</taxon>
        <taxon>Mermithida</taxon>
        <taxon>Mermithoidea</taxon>
        <taxon>Mermithidae</taxon>
        <taxon>Romanomermis</taxon>
    </lineage>
</organism>
<dbReference type="Gene3D" id="1.10.1450.10">
    <property type="entry name" value="Tetraspanin"/>
    <property type="match status" value="1"/>
</dbReference>
<dbReference type="InterPro" id="IPR000301">
    <property type="entry name" value="Tetraspanin_animals"/>
</dbReference>
<dbReference type="GO" id="GO:0005886">
    <property type="term" value="C:plasma membrane"/>
    <property type="evidence" value="ECO:0007669"/>
    <property type="project" value="TreeGrafter"/>
</dbReference>
<evidence type="ECO:0000313" key="8">
    <source>
        <dbReference type="Proteomes" id="UP000887565"/>
    </source>
</evidence>
<feature type="transmembrane region" description="Helical" evidence="7">
    <location>
        <begin position="36"/>
        <end position="58"/>
    </location>
</feature>
<evidence type="ECO:0000256" key="2">
    <source>
        <dbReference type="ARBA" id="ARBA00006840"/>
    </source>
</evidence>
<feature type="disulfide bond" evidence="6">
    <location>
        <begin position="129"/>
        <end position="149"/>
    </location>
</feature>
<dbReference type="InterPro" id="IPR018499">
    <property type="entry name" value="Tetraspanin/Peripherin"/>
</dbReference>
<evidence type="ECO:0000256" key="6">
    <source>
        <dbReference type="PIRSR" id="PIRSR002419-1"/>
    </source>
</evidence>
<keyword evidence="5 7" id="KW-0472">Membrane</keyword>
<dbReference type="PIRSF" id="PIRSF002419">
    <property type="entry name" value="Tetraspanin"/>
    <property type="match status" value="1"/>
</dbReference>
<comment type="similarity">
    <text evidence="2 7">Belongs to the tetraspanin (TM4SF) family.</text>
</comment>
<evidence type="ECO:0000313" key="9">
    <source>
        <dbReference type="WBParaSite" id="nRc.2.0.1.t03588-RA"/>
    </source>
</evidence>
<feature type="transmembrane region" description="Helical" evidence="7">
    <location>
        <begin position="173"/>
        <end position="198"/>
    </location>
</feature>
<dbReference type="PRINTS" id="PR00259">
    <property type="entry name" value="TMFOUR"/>
</dbReference>
<feature type="disulfide bond" evidence="6">
    <location>
        <begin position="128"/>
        <end position="161"/>
    </location>
</feature>
<dbReference type="SUPFAM" id="SSF48652">
    <property type="entry name" value="Tetraspanin"/>
    <property type="match status" value="1"/>
</dbReference>
<dbReference type="PANTHER" id="PTHR19282:SF534">
    <property type="entry name" value="TETRASPANIN FAMILY-RELATED"/>
    <property type="match status" value="1"/>
</dbReference>
<dbReference type="Proteomes" id="UP000887565">
    <property type="component" value="Unplaced"/>
</dbReference>
<keyword evidence="6" id="KW-1015">Disulfide bond</keyword>
<protein>
    <recommendedName>
        <fullName evidence="7">Tetraspanin</fullName>
    </recommendedName>
</protein>
<name>A0A915HNR6_ROMCU</name>
<evidence type="ECO:0000256" key="4">
    <source>
        <dbReference type="ARBA" id="ARBA00022989"/>
    </source>
</evidence>
<dbReference type="InterPro" id="IPR008952">
    <property type="entry name" value="Tetraspanin_EC2_sf"/>
</dbReference>
<dbReference type="PANTHER" id="PTHR19282">
    <property type="entry name" value="TETRASPANIN"/>
    <property type="match status" value="1"/>
</dbReference>